<evidence type="ECO:0000259" key="2">
    <source>
        <dbReference type="Pfam" id="PF09409"/>
    </source>
</evidence>
<feature type="compositionally biased region" description="Basic and acidic residues" evidence="1">
    <location>
        <begin position="201"/>
        <end position="220"/>
    </location>
</feature>
<evidence type="ECO:0000313" key="3">
    <source>
        <dbReference type="EMBL" id="KAK1747461.1"/>
    </source>
</evidence>
<sequence>MFGNDRTKDLGENSNDECCMCGEEWHEGKKGWVLCDTTECENTVCQNCTTLLSLSVSELFYCPLCAGSGNSAAATAGATFVSAVKACSELEKLPLSFKATQKILSNLLKSPEDPKYRKLRITENKKVKELLDFAPVLNILASIGFARKHCPRESKSENETGSTMPTEEVLILEGEVPTSQIRDFVYILEGLTPQTPTDQVSECKRKADDETADDAKKQKK</sequence>
<feature type="domain" description="PUB" evidence="2">
    <location>
        <begin position="99"/>
        <end position="158"/>
    </location>
</feature>
<dbReference type="Proteomes" id="UP001224775">
    <property type="component" value="Unassembled WGS sequence"/>
</dbReference>
<organism evidence="3 4">
    <name type="scientific">Skeletonema marinoi</name>
    <dbReference type="NCBI Taxonomy" id="267567"/>
    <lineage>
        <taxon>Eukaryota</taxon>
        <taxon>Sar</taxon>
        <taxon>Stramenopiles</taxon>
        <taxon>Ochrophyta</taxon>
        <taxon>Bacillariophyta</taxon>
        <taxon>Coscinodiscophyceae</taxon>
        <taxon>Thalassiosirophycidae</taxon>
        <taxon>Thalassiosirales</taxon>
        <taxon>Skeletonemataceae</taxon>
        <taxon>Skeletonema</taxon>
        <taxon>Skeletonema marinoi-dohrnii complex</taxon>
    </lineage>
</organism>
<dbReference type="InterPro" id="IPR036339">
    <property type="entry name" value="PUB-like_dom_sf"/>
</dbReference>
<proteinExistence type="predicted"/>
<dbReference type="EMBL" id="JATAAI010000002">
    <property type="protein sequence ID" value="KAK1747461.1"/>
    <property type="molecule type" value="Genomic_DNA"/>
</dbReference>
<name>A0AAD9DH04_9STRA</name>
<feature type="region of interest" description="Disordered" evidence="1">
    <location>
        <begin position="194"/>
        <end position="220"/>
    </location>
</feature>
<dbReference type="CDD" id="cd09212">
    <property type="entry name" value="PUB"/>
    <property type="match status" value="1"/>
</dbReference>
<dbReference type="AlphaFoldDB" id="A0AAD9DH04"/>
<dbReference type="Pfam" id="PF09409">
    <property type="entry name" value="PUB"/>
    <property type="match status" value="1"/>
</dbReference>
<comment type="caution">
    <text evidence="3">The sequence shown here is derived from an EMBL/GenBank/DDBJ whole genome shotgun (WGS) entry which is preliminary data.</text>
</comment>
<accession>A0AAD9DH04</accession>
<evidence type="ECO:0000256" key="1">
    <source>
        <dbReference type="SAM" id="MobiDB-lite"/>
    </source>
</evidence>
<evidence type="ECO:0000313" key="4">
    <source>
        <dbReference type="Proteomes" id="UP001224775"/>
    </source>
</evidence>
<dbReference type="InterPro" id="IPR018997">
    <property type="entry name" value="PUB_domain"/>
</dbReference>
<dbReference type="InterPro" id="IPR011011">
    <property type="entry name" value="Znf_FYVE_PHD"/>
</dbReference>
<protein>
    <recommendedName>
        <fullName evidence="2">PUB domain-containing protein</fullName>
    </recommendedName>
</protein>
<dbReference type="SUPFAM" id="SSF143503">
    <property type="entry name" value="PUG domain-like"/>
    <property type="match status" value="1"/>
</dbReference>
<dbReference type="SUPFAM" id="SSF57903">
    <property type="entry name" value="FYVE/PHD zinc finger"/>
    <property type="match status" value="1"/>
</dbReference>
<dbReference type="Gene3D" id="1.20.58.2190">
    <property type="match status" value="1"/>
</dbReference>
<gene>
    <name evidence="3" type="ORF">QTG54_001424</name>
</gene>
<keyword evidence="4" id="KW-1185">Reference proteome</keyword>
<reference evidence="3" key="1">
    <citation type="submission" date="2023-06" db="EMBL/GenBank/DDBJ databases">
        <title>Survivors Of The Sea: Transcriptome response of Skeletonema marinoi to long-term dormancy.</title>
        <authorList>
            <person name="Pinder M.I.M."/>
            <person name="Kourtchenko O."/>
            <person name="Robertson E.K."/>
            <person name="Larsson T."/>
            <person name="Maumus F."/>
            <person name="Osuna-Cruz C.M."/>
            <person name="Vancaester E."/>
            <person name="Stenow R."/>
            <person name="Vandepoele K."/>
            <person name="Ploug H."/>
            <person name="Bruchert V."/>
            <person name="Godhe A."/>
            <person name="Topel M."/>
        </authorList>
    </citation>
    <scope>NUCLEOTIDE SEQUENCE</scope>
    <source>
        <strain evidence="3">R05AC</strain>
    </source>
</reference>